<dbReference type="SUPFAM" id="SSF51391">
    <property type="entry name" value="Thiamin phosphate synthase"/>
    <property type="match status" value="1"/>
</dbReference>
<feature type="domain" description="Thiamine phosphate synthase/TenI" evidence="4">
    <location>
        <begin position="121"/>
        <end position="293"/>
    </location>
</feature>
<dbReference type="Proteomes" id="UP001528673">
    <property type="component" value="Unassembled WGS sequence"/>
</dbReference>
<proteinExistence type="predicted"/>
<dbReference type="Gene3D" id="3.20.20.70">
    <property type="entry name" value="Aldolase class I"/>
    <property type="match status" value="1"/>
</dbReference>
<name>A0ABT5MVV5_9BURK</name>
<dbReference type="PANTHER" id="PTHR20857">
    <property type="entry name" value="THIAMINE-PHOSPHATE PYROPHOSPHORYLASE"/>
    <property type="match status" value="1"/>
</dbReference>
<dbReference type="InterPro" id="IPR013785">
    <property type="entry name" value="Aldolase_TIM"/>
</dbReference>
<reference evidence="5 6" key="1">
    <citation type="submission" date="2023-02" db="EMBL/GenBank/DDBJ databases">
        <title>Bacterial whole genomic sequence of Curvibacter sp. HBC61.</title>
        <authorList>
            <person name="Le V."/>
            <person name="Ko S.-R."/>
            <person name="Ahn C.-Y."/>
            <person name="Oh H.-M."/>
        </authorList>
    </citation>
    <scope>NUCLEOTIDE SEQUENCE [LARGE SCALE GENOMIC DNA]</scope>
    <source>
        <strain evidence="5 6">HBC61</strain>
    </source>
</reference>
<evidence type="ECO:0000256" key="3">
    <source>
        <dbReference type="SAM" id="MobiDB-lite"/>
    </source>
</evidence>
<dbReference type="CDD" id="cd00564">
    <property type="entry name" value="TMP_TenI"/>
    <property type="match status" value="1"/>
</dbReference>
<sequence length="318" mass="34216">MPMPPASTPSLAPADTTALAQALVAIHADRFGPASTLPDTAPPGPLTYQAAWRACRALGFIERDADCLAQAWQRQAERTGQPETLAWPEQPEDFGLGRSHDPSRAFADCPRDLGLYVVAPSADWIARLADLGVPTLQLRFKSNDPQAIRQEVRAALQAVRGRDCRLFINDHWQIALEEGAWGVHLGQEDLEGLDLSPLRQAGLRLGVSTHGYAEMVVADQVQPSYIAMGAVFPTTLKAMATAPQGVARLRAYAQLLNRMPRPYPLVAIGGIDRERLPAVLGSGVGSVAVVRAVLGAPDPKAEIEAFQTALKHRAPRPA</sequence>
<protein>
    <submittedName>
        <fullName evidence="5">Thiamine phosphate synthase</fullName>
    </submittedName>
</protein>
<evidence type="ECO:0000313" key="5">
    <source>
        <dbReference type="EMBL" id="MDD0838150.1"/>
    </source>
</evidence>
<organism evidence="5 6">
    <name type="scientific">Curvibacter cyanobacteriorum</name>
    <dbReference type="NCBI Taxonomy" id="3026422"/>
    <lineage>
        <taxon>Bacteria</taxon>
        <taxon>Pseudomonadati</taxon>
        <taxon>Pseudomonadota</taxon>
        <taxon>Betaproteobacteria</taxon>
        <taxon>Burkholderiales</taxon>
        <taxon>Comamonadaceae</taxon>
        <taxon>Curvibacter</taxon>
    </lineage>
</organism>
<evidence type="ECO:0000313" key="6">
    <source>
        <dbReference type="Proteomes" id="UP001528673"/>
    </source>
</evidence>
<evidence type="ECO:0000259" key="4">
    <source>
        <dbReference type="Pfam" id="PF02581"/>
    </source>
</evidence>
<dbReference type="Pfam" id="PF02581">
    <property type="entry name" value="TMP-TENI"/>
    <property type="match status" value="1"/>
</dbReference>
<keyword evidence="2" id="KW-0784">Thiamine biosynthesis</keyword>
<dbReference type="InterPro" id="IPR022998">
    <property type="entry name" value="ThiamineP_synth_TenI"/>
</dbReference>
<evidence type="ECO:0000256" key="1">
    <source>
        <dbReference type="ARBA" id="ARBA00004948"/>
    </source>
</evidence>
<dbReference type="PANTHER" id="PTHR20857:SF15">
    <property type="entry name" value="THIAMINE-PHOSPHATE SYNTHASE"/>
    <property type="match status" value="1"/>
</dbReference>
<feature type="region of interest" description="Disordered" evidence="3">
    <location>
        <begin position="78"/>
        <end position="101"/>
    </location>
</feature>
<dbReference type="InterPro" id="IPR036206">
    <property type="entry name" value="ThiamineP_synth_sf"/>
</dbReference>
<evidence type="ECO:0000256" key="2">
    <source>
        <dbReference type="ARBA" id="ARBA00022977"/>
    </source>
</evidence>
<gene>
    <name evidence="5" type="ORF">PSQ40_06170</name>
</gene>
<accession>A0ABT5MVV5</accession>
<dbReference type="RefSeq" id="WP_273949719.1">
    <property type="nucleotide sequence ID" value="NZ_JAQSIP010000002.1"/>
</dbReference>
<dbReference type="EMBL" id="JAQSIP010000002">
    <property type="protein sequence ID" value="MDD0838150.1"/>
    <property type="molecule type" value="Genomic_DNA"/>
</dbReference>
<keyword evidence="6" id="KW-1185">Reference proteome</keyword>
<comment type="pathway">
    <text evidence="1">Cofactor biosynthesis; thiamine diphosphate biosynthesis.</text>
</comment>
<comment type="caution">
    <text evidence="5">The sequence shown here is derived from an EMBL/GenBank/DDBJ whole genome shotgun (WGS) entry which is preliminary data.</text>
</comment>